<dbReference type="GO" id="GO:0035517">
    <property type="term" value="C:PR-DUB complex"/>
    <property type="evidence" value="ECO:0007669"/>
    <property type="project" value="TreeGrafter"/>
</dbReference>
<feature type="compositionally biased region" description="Basic and acidic residues" evidence="2">
    <location>
        <begin position="310"/>
        <end position="323"/>
    </location>
</feature>
<dbReference type="InParanoid" id="D2H782"/>
<evidence type="ECO:0000313" key="4">
    <source>
        <dbReference type="EMBL" id="EFB24049.1"/>
    </source>
</evidence>
<dbReference type="PANTHER" id="PTHR13578">
    <property type="entry name" value="ADDITIONAL SEX COMBS LIKE PROTEIN ASXL"/>
    <property type="match status" value="1"/>
</dbReference>
<feature type="compositionally biased region" description="Basic residues" evidence="2">
    <location>
        <begin position="362"/>
        <end position="380"/>
    </location>
</feature>
<accession>D2H782</accession>
<feature type="compositionally biased region" description="Polar residues" evidence="2">
    <location>
        <begin position="326"/>
        <end position="335"/>
    </location>
</feature>
<dbReference type="GO" id="GO:0009887">
    <property type="term" value="P:animal organ morphogenesis"/>
    <property type="evidence" value="ECO:0007669"/>
    <property type="project" value="TreeGrafter"/>
</dbReference>
<dbReference type="InterPro" id="IPR007759">
    <property type="entry name" value="Asxl_HARE-HTH"/>
</dbReference>
<keyword evidence="1" id="KW-0804">Transcription</keyword>
<dbReference type="GO" id="GO:0045944">
    <property type="term" value="P:positive regulation of transcription by RNA polymerase II"/>
    <property type="evidence" value="ECO:0007669"/>
    <property type="project" value="TreeGrafter"/>
</dbReference>
<dbReference type="AlphaFoldDB" id="D2H782"/>
<organism evidence="4">
    <name type="scientific">Ailuropoda melanoleuca</name>
    <name type="common">Giant panda</name>
    <dbReference type="NCBI Taxonomy" id="9646"/>
    <lineage>
        <taxon>Eukaryota</taxon>
        <taxon>Metazoa</taxon>
        <taxon>Chordata</taxon>
        <taxon>Craniata</taxon>
        <taxon>Vertebrata</taxon>
        <taxon>Euteleostomi</taxon>
        <taxon>Mammalia</taxon>
        <taxon>Eutheria</taxon>
        <taxon>Laurasiatheria</taxon>
        <taxon>Carnivora</taxon>
        <taxon>Caniformia</taxon>
        <taxon>Ursidae</taxon>
        <taxon>Ailuropoda</taxon>
    </lineage>
</organism>
<proteinExistence type="predicted"/>
<evidence type="ECO:0000259" key="3">
    <source>
        <dbReference type="Pfam" id="PF05066"/>
    </source>
</evidence>
<evidence type="ECO:0000256" key="2">
    <source>
        <dbReference type="SAM" id="MobiDB-lite"/>
    </source>
</evidence>
<reference evidence="4" key="1">
    <citation type="journal article" date="2010" name="Nature">
        <title>The sequence and de novo assembly of the giant panda genome.</title>
        <authorList>
            <person name="Li R."/>
            <person name="Fan W."/>
            <person name="Tian G."/>
            <person name="Zhu H."/>
            <person name="He L."/>
            <person name="Cai J."/>
            <person name="Huang Q."/>
            <person name="Cai Q."/>
            <person name="Li B."/>
            <person name="Bai Y."/>
            <person name="Zhang Z."/>
            <person name="Zhang Y."/>
            <person name="Wang W."/>
            <person name="Li J."/>
            <person name="Wei F."/>
            <person name="Li H."/>
            <person name="Jian M."/>
            <person name="Li J."/>
            <person name="Zhang Z."/>
            <person name="Nielsen R."/>
            <person name="Li D."/>
            <person name="Gu W."/>
            <person name="Yang Z."/>
            <person name="Xuan Z."/>
            <person name="Ryder O.A."/>
            <person name="Leung F.C."/>
            <person name="Zhou Y."/>
            <person name="Cao J."/>
            <person name="Sun X."/>
            <person name="Fu Y."/>
            <person name="Fang X."/>
            <person name="Guo X."/>
            <person name="Wang B."/>
            <person name="Hou R."/>
            <person name="Shen F."/>
            <person name="Mu B."/>
            <person name="Ni P."/>
            <person name="Lin R."/>
            <person name="Qian W."/>
            <person name="Wang G."/>
            <person name="Yu C."/>
            <person name="Nie W."/>
            <person name="Wang J."/>
            <person name="Wu Z."/>
            <person name="Liang H."/>
            <person name="Min J."/>
            <person name="Wu Q."/>
            <person name="Cheng S."/>
            <person name="Ruan J."/>
            <person name="Wang M."/>
            <person name="Shi Z."/>
            <person name="Wen M."/>
            <person name="Liu B."/>
            <person name="Ren X."/>
            <person name="Zheng H."/>
            <person name="Dong D."/>
            <person name="Cook K."/>
            <person name="Shan G."/>
            <person name="Zhang H."/>
            <person name="Kosiol C."/>
            <person name="Xie X."/>
            <person name="Lu Z."/>
            <person name="Zheng H."/>
            <person name="Li Y."/>
            <person name="Steiner C.C."/>
            <person name="Lam T.T."/>
            <person name="Lin S."/>
            <person name="Zhang Q."/>
            <person name="Li G."/>
            <person name="Tian J."/>
            <person name="Gong T."/>
            <person name="Liu H."/>
            <person name="Zhang D."/>
            <person name="Fang L."/>
            <person name="Ye C."/>
            <person name="Zhang J."/>
            <person name="Hu W."/>
            <person name="Xu A."/>
            <person name="Ren Y."/>
            <person name="Zhang G."/>
            <person name="Bruford M.W."/>
            <person name="Li Q."/>
            <person name="Ma L."/>
            <person name="Guo Y."/>
            <person name="An N."/>
            <person name="Hu Y."/>
            <person name="Zheng Y."/>
            <person name="Shi Y."/>
            <person name="Li Z."/>
            <person name="Liu Q."/>
            <person name="Chen Y."/>
            <person name="Zhao J."/>
            <person name="Qu N."/>
            <person name="Zhao S."/>
            <person name="Tian F."/>
            <person name="Wang X."/>
            <person name="Wang H."/>
            <person name="Xu L."/>
            <person name="Liu X."/>
            <person name="Vinar T."/>
            <person name="Wang Y."/>
            <person name="Lam T.W."/>
            <person name="Yiu S.M."/>
            <person name="Liu S."/>
            <person name="Zhang H."/>
            <person name="Li D."/>
            <person name="Huang Y."/>
            <person name="Wang X."/>
            <person name="Yang G."/>
            <person name="Jiang Z."/>
            <person name="Wang J."/>
            <person name="Qin N."/>
            <person name="Li L."/>
            <person name="Li J."/>
            <person name="Bolund L."/>
            <person name="Kristiansen K."/>
            <person name="Wong G.K."/>
            <person name="Olson M."/>
            <person name="Zhang X."/>
            <person name="Li S."/>
            <person name="Yang H."/>
            <person name="Wang J."/>
            <person name="Wang J."/>
        </authorList>
    </citation>
    <scope>NUCLEOTIDE SEQUENCE [LARGE SCALE GENOMIC DNA]</scope>
</reference>
<feature type="region of interest" description="Disordered" evidence="2">
    <location>
        <begin position="253"/>
        <end position="393"/>
    </location>
</feature>
<dbReference type="Pfam" id="PF05066">
    <property type="entry name" value="HARE-HTH"/>
    <property type="match status" value="1"/>
</dbReference>
<sequence>MKVVLSEQLGLQTVARDIFECTFLLFVLEGDAVTMGNMPQTPAWLGDSVGVYEGSSSNEGFGTTFHDDYIRASAAFVLVMSGFEKTTGHLRARQCDLNDCVEGYEGDSQTDVAHIRYFCFVSVTVQTRIETEKCDLLERENSGDPGSKTYMETGTSPLACLNAMLHTNTRIGDGTFFKIPGKSGLYALKKEESSCPADGTLDLGCESELDGAEMAEANASGEGDGVCAKQVTDEAPSTRDSSLTNTAVQSKLASSFQQHTKKALKQALRQQQKRRNGVSMMVNKTVPRVVLTPLKVSDEQSDSPSGSESKNGEADSSDKEMKHGQKSPTGKQTSQHLKRLKKSGLEGKASNSDFLSDPVKSGRWRKKTGLKISQFRKKTAKEKLKVILGRKRD</sequence>
<feature type="domain" description="HTH HARE-type" evidence="3">
    <location>
        <begin position="153"/>
        <end position="187"/>
    </location>
</feature>
<dbReference type="InterPro" id="IPR024811">
    <property type="entry name" value="ASX/ASX-like"/>
</dbReference>
<evidence type="ECO:0000256" key="1">
    <source>
        <dbReference type="ARBA" id="ARBA00023163"/>
    </source>
</evidence>
<protein>
    <recommendedName>
        <fullName evidence="3">HTH HARE-type domain-containing protein</fullName>
    </recommendedName>
</protein>
<dbReference type="GO" id="GO:0042975">
    <property type="term" value="F:peroxisome proliferator activated receptor binding"/>
    <property type="evidence" value="ECO:0007669"/>
    <property type="project" value="TreeGrafter"/>
</dbReference>
<name>D2H782_AILME</name>
<gene>
    <name evidence="4" type="ORF">PANDA_005980</name>
</gene>
<dbReference type="EMBL" id="GL192548">
    <property type="protein sequence ID" value="EFB24049.1"/>
    <property type="molecule type" value="Genomic_DNA"/>
</dbReference>
<dbReference type="PANTHER" id="PTHR13578:SF18">
    <property type="entry name" value="POLYCOMB GROUP PROTEIN ASXL3-RELATED"/>
    <property type="match status" value="1"/>
</dbReference>
<dbReference type="GO" id="GO:0003682">
    <property type="term" value="F:chromatin binding"/>
    <property type="evidence" value="ECO:0007669"/>
    <property type="project" value="TreeGrafter"/>
</dbReference>